<dbReference type="InterPro" id="IPR034005">
    <property type="entry name" value="M3A_DCP"/>
</dbReference>
<name>A0ABY0BZI5_9GAMM</name>
<evidence type="ECO:0000256" key="7">
    <source>
        <dbReference type="RuleBase" id="RU003435"/>
    </source>
</evidence>
<dbReference type="InterPro" id="IPR024080">
    <property type="entry name" value="Neurolysin/TOP_N"/>
</dbReference>
<evidence type="ECO:0000256" key="10">
    <source>
        <dbReference type="SAM" id="SignalP"/>
    </source>
</evidence>
<evidence type="ECO:0000256" key="4">
    <source>
        <dbReference type="ARBA" id="ARBA00022801"/>
    </source>
</evidence>
<keyword evidence="5 7" id="KW-0862">Zinc</keyword>
<keyword evidence="2 7" id="KW-0645">Protease</keyword>
<evidence type="ECO:0000256" key="5">
    <source>
        <dbReference type="ARBA" id="ARBA00022833"/>
    </source>
</evidence>
<evidence type="ECO:0000256" key="9">
    <source>
        <dbReference type="SAM" id="MobiDB-lite"/>
    </source>
</evidence>
<proteinExistence type="inferred from homology"/>
<feature type="compositionally biased region" description="Polar residues" evidence="9">
    <location>
        <begin position="34"/>
        <end position="59"/>
    </location>
</feature>
<organism evidence="12 13">
    <name type="scientific">Aliidiomarina sedimenti</name>
    <dbReference type="NCBI Taxonomy" id="1933879"/>
    <lineage>
        <taxon>Bacteria</taxon>
        <taxon>Pseudomonadati</taxon>
        <taxon>Pseudomonadota</taxon>
        <taxon>Gammaproteobacteria</taxon>
        <taxon>Alteromonadales</taxon>
        <taxon>Idiomarinaceae</taxon>
        <taxon>Aliidiomarina</taxon>
    </lineage>
</organism>
<keyword evidence="10" id="KW-0732">Signal</keyword>
<dbReference type="PROSITE" id="PS51257">
    <property type="entry name" value="PROKAR_LIPOPROTEIN"/>
    <property type="match status" value="1"/>
</dbReference>
<evidence type="ECO:0000256" key="8">
    <source>
        <dbReference type="SAM" id="Coils"/>
    </source>
</evidence>
<dbReference type="SUPFAM" id="SSF55486">
    <property type="entry name" value="Metalloproteases ('zincins'), catalytic domain"/>
    <property type="match status" value="1"/>
</dbReference>
<dbReference type="InterPro" id="IPR045090">
    <property type="entry name" value="Pept_M3A_M3B"/>
</dbReference>
<dbReference type="InterPro" id="IPR024077">
    <property type="entry name" value="Neurolysin/TOP_dom2"/>
</dbReference>
<comment type="caution">
    <text evidence="12">The sequence shown here is derived from an EMBL/GenBank/DDBJ whole genome shotgun (WGS) entry which is preliminary data.</text>
</comment>
<keyword evidence="13" id="KW-1185">Reference proteome</keyword>
<keyword evidence="12" id="KW-0121">Carboxypeptidase</keyword>
<comment type="cofactor">
    <cofactor evidence="7">
        <name>Zn(2+)</name>
        <dbReference type="ChEBI" id="CHEBI:29105"/>
    </cofactor>
    <text evidence="7">Binds 1 zinc ion.</text>
</comment>
<dbReference type="EMBL" id="PIPN01000003">
    <property type="protein sequence ID" value="RUO30110.1"/>
    <property type="molecule type" value="Genomic_DNA"/>
</dbReference>
<reference evidence="12 13" key="1">
    <citation type="journal article" date="2018" name="Front. Microbiol.">
        <title>Genome-Based Analysis Reveals the Taxonomy and Diversity of the Family Idiomarinaceae.</title>
        <authorList>
            <person name="Liu Y."/>
            <person name="Lai Q."/>
            <person name="Shao Z."/>
        </authorList>
    </citation>
    <scope>NUCLEOTIDE SEQUENCE [LARGE SCALE GENOMIC DNA]</scope>
    <source>
        <strain evidence="12 13">GBSy1</strain>
    </source>
</reference>
<dbReference type="CDD" id="cd06456">
    <property type="entry name" value="M3A_DCP"/>
    <property type="match status" value="1"/>
</dbReference>
<feature type="domain" description="Peptidase M3A/M3B catalytic" evidence="11">
    <location>
        <begin position="280"/>
        <end position="726"/>
    </location>
</feature>
<comment type="similarity">
    <text evidence="1 7">Belongs to the peptidase M3 family.</text>
</comment>
<protein>
    <submittedName>
        <fullName evidence="12">Dipeptidyl carboxypeptidase II</fullName>
    </submittedName>
</protein>
<evidence type="ECO:0000256" key="2">
    <source>
        <dbReference type="ARBA" id="ARBA00022670"/>
    </source>
</evidence>
<evidence type="ECO:0000313" key="13">
    <source>
        <dbReference type="Proteomes" id="UP000287410"/>
    </source>
</evidence>
<feature type="region of interest" description="Disordered" evidence="9">
    <location>
        <begin position="27"/>
        <end position="59"/>
    </location>
</feature>
<keyword evidence="3 7" id="KW-0479">Metal-binding</keyword>
<sequence length="733" mass="82581">MRKKTLTAIAVSAALTLAACSDQADQADNASANTGSENTQSQVAGNDTAQLDSSNPFAQPSELQYEAPDFSIIEDDHFLPAFEQGMQDHMAEIEAIATNSEPATFENTIVAMERSGELLTRVSRVFFNLTGTDSNEQRRDIQRTLSPKLSAHSDDINLNADLFARVESLYNQRDELGLDSEAERLLEVYYDRFVSAGAKLNEEERQQIRELNEEHANLTTQFAQNQLAITSDIAVVVDSEEELDGLSDSEIRSAANAAQDAGHEGKYLLSITNTTRQPVLSSLNNRELRQRVWEASAYRGTSGELDNRPLVKRLTEIRAERAELLGFDTWADYQLQDTMAENPGNVLEMLSSMVPAVVANTELEQADIQALIDREGGDFEVQPWDWAYYAEQVRQERYDLDEEEVRQYFEFNRVLHDGVFYTMNRLYGLTFEERDDLPTYHPDVDVYEVFDHDGTSLAIFYADYFAREGKRGGAWMTSFVGQSHLLEKKPVVVNVMNIPKGPEGEPTLISYDHVTTMFHELGHGIHGMLSNVNYPSLAGTSVSRDFVEFPSTFEEDWAAYPDVLSNYAKHYETGEPIPDELLEKIMQSRSFNQGFDTLEYIAAAFLDMEWHMLDADTEVEDVEAFEAAALEKHGVNMPAVPPRYKSTYFNHSIGGGYSAGYYAYMWSEILAADAFAYVQSRGGLSRENGNLYRRAILETGNSRPPMESYIEFRGQEPTTEALLIRRGLKTNVE</sequence>
<dbReference type="InterPro" id="IPR001567">
    <property type="entry name" value="Pept_M3A_M3B_dom"/>
</dbReference>
<keyword evidence="4 7" id="KW-0378">Hydrolase</keyword>
<feature type="chain" id="PRO_5047192610" evidence="10">
    <location>
        <begin position="25"/>
        <end position="733"/>
    </location>
</feature>
<dbReference type="Gene3D" id="3.40.390.10">
    <property type="entry name" value="Collagenase (Catalytic Domain)"/>
    <property type="match status" value="1"/>
</dbReference>
<dbReference type="Gene3D" id="1.20.1050.40">
    <property type="entry name" value="Endopeptidase. Chain P, domain 1"/>
    <property type="match status" value="1"/>
</dbReference>
<keyword evidence="6 7" id="KW-0482">Metalloprotease</keyword>
<evidence type="ECO:0000256" key="6">
    <source>
        <dbReference type="ARBA" id="ARBA00023049"/>
    </source>
</evidence>
<feature type="signal peptide" evidence="10">
    <location>
        <begin position="1"/>
        <end position="24"/>
    </location>
</feature>
<dbReference type="PANTHER" id="PTHR43660:SF1">
    <property type="entry name" value="DIPEPTIDYL CARBOXYPEPTIDASE"/>
    <property type="match status" value="1"/>
</dbReference>
<feature type="coiled-coil region" evidence="8">
    <location>
        <begin position="194"/>
        <end position="221"/>
    </location>
</feature>
<dbReference type="Pfam" id="PF01432">
    <property type="entry name" value="Peptidase_M3"/>
    <property type="match status" value="1"/>
</dbReference>
<keyword evidence="8" id="KW-0175">Coiled coil</keyword>
<dbReference type="Gene3D" id="1.10.1370.10">
    <property type="entry name" value="Neurolysin, domain 3"/>
    <property type="match status" value="1"/>
</dbReference>
<accession>A0ABY0BZI5</accession>
<dbReference type="PANTHER" id="PTHR43660">
    <property type="entry name" value="DIPEPTIDYL CARBOXYPEPTIDASE"/>
    <property type="match status" value="1"/>
</dbReference>
<dbReference type="RefSeq" id="WP_126789037.1">
    <property type="nucleotide sequence ID" value="NZ_PIPN01000003.1"/>
</dbReference>
<evidence type="ECO:0000256" key="1">
    <source>
        <dbReference type="ARBA" id="ARBA00006040"/>
    </source>
</evidence>
<evidence type="ECO:0000313" key="12">
    <source>
        <dbReference type="EMBL" id="RUO30110.1"/>
    </source>
</evidence>
<dbReference type="InterPro" id="IPR024079">
    <property type="entry name" value="MetalloPept_cat_dom_sf"/>
</dbReference>
<dbReference type="GO" id="GO:0004180">
    <property type="term" value="F:carboxypeptidase activity"/>
    <property type="evidence" value="ECO:0007669"/>
    <property type="project" value="UniProtKB-KW"/>
</dbReference>
<evidence type="ECO:0000259" key="11">
    <source>
        <dbReference type="Pfam" id="PF01432"/>
    </source>
</evidence>
<evidence type="ECO:0000256" key="3">
    <source>
        <dbReference type="ARBA" id="ARBA00022723"/>
    </source>
</evidence>
<gene>
    <name evidence="12" type="ORF">CWE12_07270</name>
</gene>
<dbReference type="Proteomes" id="UP000287410">
    <property type="component" value="Unassembled WGS sequence"/>
</dbReference>